<keyword evidence="2" id="KW-1133">Transmembrane helix</keyword>
<comment type="caution">
    <text evidence="3">The sequence shown here is derived from an EMBL/GenBank/DDBJ whole genome shotgun (WGS) entry which is preliminary data.</text>
</comment>
<keyword evidence="2" id="KW-0812">Transmembrane</keyword>
<protein>
    <recommendedName>
        <fullName evidence="5">DUF3618 domain-containing protein</fullName>
    </recommendedName>
</protein>
<sequence>MSESDPGRSGGEIHDAGTVGAHRQRVGAPVTPDEEMSLNVPPKQPDGTPSSVPESRRDNGTPRLPEKDTGHLRAVGKTHETDVKETGKTNRESVRRDIERDRRELGETVEALVHKTDVKGRVQETAAQVGDELRKVGAATAATATEVVERVKNTSPAEVKEKVTTGAAKRPAALVAAVAVLGLVVFRVLRRGKRK</sequence>
<feature type="compositionally biased region" description="Basic and acidic residues" evidence="1">
    <location>
        <begin position="54"/>
        <end position="96"/>
    </location>
</feature>
<organism evidence="3 4">
    <name type="scientific">Streptosporangium saharense</name>
    <dbReference type="NCBI Taxonomy" id="1706840"/>
    <lineage>
        <taxon>Bacteria</taxon>
        <taxon>Bacillati</taxon>
        <taxon>Actinomycetota</taxon>
        <taxon>Actinomycetes</taxon>
        <taxon>Streptosporangiales</taxon>
        <taxon>Streptosporangiaceae</taxon>
        <taxon>Streptosporangium</taxon>
    </lineage>
</organism>
<reference evidence="3 4" key="1">
    <citation type="submission" date="2020-08" db="EMBL/GenBank/DDBJ databases">
        <title>Genomic Encyclopedia of Type Strains, Phase III (KMG-III): the genomes of soil and plant-associated and newly described type strains.</title>
        <authorList>
            <person name="Whitman W."/>
        </authorList>
    </citation>
    <scope>NUCLEOTIDE SEQUENCE [LARGE SCALE GENOMIC DNA]</scope>
    <source>
        <strain evidence="3 4">CECT 8840</strain>
    </source>
</reference>
<dbReference type="Proteomes" id="UP000552644">
    <property type="component" value="Unassembled WGS sequence"/>
</dbReference>
<evidence type="ECO:0000313" key="4">
    <source>
        <dbReference type="Proteomes" id="UP000552644"/>
    </source>
</evidence>
<keyword evidence="4" id="KW-1185">Reference proteome</keyword>
<name>A0A7W7QN96_9ACTN</name>
<dbReference type="Pfam" id="PF12277">
    <property type="entry name" value="DUF3618"/>
    <property type="match status" value="1"/>
</dbReference>
<dbReference type="InterPro" id="IPR022062">
    <property type="entry name" value="DUF3618"/>
</dbReference>
<evidence type="ECO:0000313" key="3">
    <source>
        <dbReference type="EMBL" id="MBB4916717.1"/>
    </source>
</evidence>
<feature type="transmembrane region" description="Helical" evidence="2">
    <location>
        <begin position="172"/>
        <end position="189"/>
    </location>
</feature>
<keyword evidence="2" id="KW-0472">Membrane</keyword>
<evidence type="ECO:0000256" key="2">
    <source>
        <dbReference type="SAM" id="Phobius"/>
    </source>
</evidence>
<dbReference type="EMBL" id="JACHJP010000003">
    <property type="protein sequence ID" value="MBB4916717.1"/>
    <property type="molecule type" value="Genomic_DNA"/>
</dbReference>
<gene>
    <name evidence="3" type="ORF">FHS44_003805</name>
</gene>
<feature type="region of interest" description="Disordered" evidence="1">
    <location>
        <begin position="1"/>
        <end position="96"/>
    </location>
</feature>
<dbReference type="RefSeq" id="WP_184716280.1">
    <property type="nucleotide sequence ID" value="NZ_JACHJP010000003.1"/>
</dbReference>
<proteinExistence type="predicted"/>
<evidence type="ECO:0008006" key="5">
    <source>
        <dbReference type="Google" id="ProtNLM"/>
    </source>
</evidence>
<dbReference type="AlphaFoldDB" id="A0A7W7QN96"/>
<accession>A0A7W7QN96</accession>
<evidence type="ECO:0000256" key="1">
    <source>
        <dbReference type="SAM" id="MobiDB-lite"/>
    </source>
</evidence>